<dbReference type="OrthoDB" id="10471280at2759"/>
<dbReference type="Proteomes" id="UP000279259">
    <property type="component" value="Unassembled WGS sequence"/>
</dbReference>
<sequence length="188" mass="19916">MSENNSTGTGSAAVHPLASHLSQVLVSLQETFADLGIDATQRSESRGLSGLLLGPLEAGVLGMPTSEETRSEATSLISRIHERTGTIVPVSLLDDDTRFLFMTSAFARSHPASDVREVASKVSALISGFRCLDIAVKQDEDGNQLFFESSASATGREYEESQRLILRIGGGNPPPTSAPTPSEVPTTE</sequence>
<comment type="caution">
    <text evidence="2">The sequence shown here is derived from an EMBL/GenBank/DDBJ whole genome shotgun (WGS) entry which is preliminary data.</text>
</comment>
<gene>
    <name evidence="2" type="ORF">EHS25_000676</name>
</gene>
<proteinExistence type="predicted"/>
<dbReference type="EMBL" id="RSCD01000001">
    <property type="protein sequence ID" value="RSH95584.1"/>
    <property type="molecule type" value="Genomic_DNA"/>
</dbReference>
<feature type="compositionally biased region" description="Polar residues" evidence="1">
    <location>
        <begin position="179"/>
        <end position="188"/>
    </location>
</feature>
<keyword evidence="3" id="KW-1185">Reference proteome</keyword>
<organism evidence="2 3">
    <name type="scientific">Saitozyma podzolica</name>
    <dbReference type="NCBI Taxonomy" id="1890683"/>
    <lineage>
        <taxon>Eukaryota</taxon>
        <taxon>Fungi</taxon>
        <taxon>Dikarya</taxon>
        <taxon>Basidiomycota</taxon>
        <taxon>Agaricomycotina</taxon>
        <taxon>Tremellomycetes</taxon>
        <taxon>Tremellales</taxon>
        <taxon>Trimorphomycetaceae</taxon>
        <taxon>Saitozyma</taxon>
    </lineage>
</organism>
<name>A0A427YWY2_9TREE</name>
<reference evidence="2 3" key="1">
    <citation type="submission" date="2018-11" db="EMBL/GenBank/DDBJ databases">
        <title>Genome sequence of Saitozyma podzolica DSM 27192.</title>
        <authorList>
            <person name="Aliyu H."/>
            <person name="Gorte O."/>
            <person name="Ochsenreither K."/>
        </authorList>
    </citation>
    <scope>NUCLEOTIDE SEQUENCE [LARGE SCALE GENOMIC DNA]</scope>
    <source>
        <strain evidence="2 3">DSM 27192</strain>
    </source>
</reference>
<evidence type="ECO:0000313" key="2">
    <source>
        <dbReference type="EMBL" id="RSH95584.1"/>
    </source>
</evidence>
<accession>A0A427YWY2</accession>
<protein>
    <submittedName>
        <fullName evidence="2">Uncharacterized protein</fullName>
    </submittedName>
</protein>
<evidence type="ECO:0000313" key="3">
    <source>
        <dbReference type="Proteomes" id="UP000279259"/>
    </source>
</evidence>
<dbReference type="AlphaFoldDB" id="A0A427YWY2"/>
<evidence type="ECO:0000256" key="1">
    <source>
        <dbReference type="SAM" id="MobiDB-lite"/>
    </source>
</evidence>
<feature type="region of interest" description="Disordered" evidence="1">
    <location>
        <begin position="167"/>
        <end position="188"/>
    </location>
</feature>